<dbReference type="PRINTS" id="PR00080">
    <property type="entry name" value="SDRFAMILY"/>
</dbReference>
<name>W9W4G9_9EURO</name>
<protein>
    <recommendedName>
        <fullName evidence="6">3-oxoacyl-[acyl-carrier protein] reductase</fullName>
    </recommendedName>
</protein>
<evidence type="ECO:0000256" key="3">
    <source>
        <dbReference type="ARBA" id="ARBA00023002"/>
    </source>
</evidence>
<evidence type="ECO:0000313" key="5">
    <source>
        <dbReference type="Proteomes" id="UP000019471"/>
    </source>
</evidence>
<proteinExistence type="inferred from homology"/>
<dbReference type="RefSeq" id="XP_007752016.1">
    <property type="nucleotide sequence ID" value="XM_007753826.1"/>
</dbReference>
<dbReference type="InterPro" id="IPR020904">
    <property type="entry name" value="Sc_DH/Rdtase_CS"/>
</dbReference>
<organism evidence="4 5">
    <name type="scientific">Cladophialophora psammophila CBS 110553</name>
    <dbReference type="NCBI Taxonomy" id="1182543"/>
    <lineage>
        <taxon>Eukaryota</taxon>
        <taxon>Fungi</taxon>
        <taxon>Dikarya</taxon>
        <taxon>Ascomycota</taxon>
        <taxon>Pezizomycotina</taxon>
        <taxon>Eurotiomycetes</taxon>
        <taxon>Chaetothyriomycetidae</taxon>
        <taxon>Chaetothyriales</taxon>
        <taxon>Herpotrichiellaceae</taxon>
        <taxon>Cladophialophora</taxon>
    </lineage>
</organism>
<comment type="similarity">
    <text evidence="1">Belongs to the short-chain dehydrogenases/reductases (SDR) family.</text>
</comment>
<dbReference type="Proteomes" id="UP000019471">
    <property type="component" value="Unassembled WGS sequence"/>
</dbReference>
<accession>W9W4G9</accession>
<keyword evidence="2" id="KW-0521">NADP</keyword>
<evidence type="ECO:0000256" key="2">
    <source>
        <dbReference type="ARBA" id="ARBA00022857"/>
    </source>
</evidence>
<gene>
    <name evidence="4" type="ORF">A1O5_13260</name>
</gene>
<dbReference type="Pfam" id="PF13561">
    <property type="entry name" value="adh_short_C2"/>
    <property type="match status" value="1"/>
</dbReference>
<evidence type="ECO:0008006" key="6">
    <source>
        <dbReference type="Google" id="ProtNLM"/>
    </source>
</evidence>
<dbReference type="GO" id="GO:0016614">
    <property type="term" value="F:oxidoreductase activity, acting on CH-OH group of donors"/>
    <property type="evidence" value="ECO:0007669"/>
    <property type="project" value="UniProtKB-ARBA"/>
</dbReference>
<dbReference type="InterPro" id="IPR002347">
    <property type="entry name" value="SDR_fam"/>
</dbReference>
<keyword evidence="5" id="KW-1185">Reference proteome</keyword>
<dbReference type="PANTHER" id="PTHR48107">
    <property type="entry name" value="NADPH-DEPENDENT ALDEHYDE REDUCTASE-LIKE PROTEIN, CHLOROPLASTIC-RELATED"/>
    <property type="match status" value="1"/>
</dbReference>
<dbReference type="PRINTS" id="PR00081">
    <property type="entry name" value="GDHRDH"/>
</dbReference>
<dbReference type="eggNOG" id="KOG0725">
    <property type="taxonomic scope" value="Eukaryota"/>
</dbReference>
<sequence>MTLSLSLEGKNAIVTGGSRGIGSEIAQELARRGASVLITYVSSKAGADKTLAAVSSVAARGAKAVAVQADCAKATEAAERIVSEANKVFGRAIDIVVNNAAYGFDASLAEVTEENFDQVFHTNVLFPMMLVRQCRPSLRKGARIVNISSTAARAAYTSAITYAASKAALESITKTLAFELGRELQATVNAVNPGPIRTDMWNNTPGAEEAERLIHPRTAAGDRIGEVSDVAPIVAFLCEEQSRWVTGSVTCANGGYVFV</sequence>
<keyword evidence="3" id="KW-0560">Oxidoreductase</keyword>
<dbReference type="AlphaFoldDB" id="W9W4G9"/>
<dbReference type="FunFam" id="3.40.50.720:FF:000374">
    <property type="entry name" value="3-oxoacyl-(Acyl-carrier-protein) reductase"/>
    <property type="match status" value="1"/>
</dbReference>
<evidence type="ECO:0000256" key="1">
    <source>
        <dbReference type="ARBA" id="ARBA00006484"/>
    </source>
</evidence>
<dbReference type="Gene3D" id="3.40.50.720">
    <property type="entry name" value="NAD(P)-binding Rossmann-like Domain"/>
    <property type="match status" value="1"/>
</dbReference>
<dbReference type="PROSITE" id="PS00061">
    <property type="entry name" value="ADH_SHORT"/>
    <property type="match status" value="1"/>
</dbReference>
<evidence type="ECO:0000313" key="4">
    <source>
        <dbReference type="EMBL" id="EXJ53484.1"/>
    </source>
</evidence>
<dbReference type="EMBL" id="AMGX01000045">
    <property type="protein sequence ID" value="EXJ53484.1"/>
    <property type="molecule type" value="Genomic_DNA"/>
</dbReference>
<dbReference type="STRING" id="1182543.W9W4G9"/>
<dbReference type="GeneID" id="19197943"/>
<dbReference type="PANTHER" id="PTHR48107:SF7">
    <property type="entry name" value="RE15974P"/>
    <property type="match status" value="1"/>
</dbReference>
<dbReference type="InterPro" id="IPR036291">
    <property type="entry name" value="NAD(P)-bd_dom_sf"/>
</dbReference>
<dbReference type="OrthoDB" id="47007at2759"/>
<dbReference type="SUPFAM" id="SSF51735">
    <property type="entry name" value="NAD(P)-binding Rossmann-fold domains"/>
    <property type="match status" value="1"/>
</dbReference>
<dbReference type="HOGENOM" id="CLU_010194_1_3_1"/>
<reference evidence="4 5" key="1">
    <citation type="submission" date="2013-03" db="EMBL/GenBank/DDBJ databases">
        <title>The Genome Sequence of Cladophialophora psammophila CBS 110553.</title>
        <authorList>
            <consortium name="The Broad Institute Genomics Platform"/>
            <person name="Cuomo C."/>
            <person name="de Hoog S."/>
            <person name="Gorbushina A."/>
            <person name="Walker B."/>
            <person name="Young S.K."/>
            <person name="Zeng Q."/>
            <person name="Gargeya S."/>
            <person name="Fitzgerald M."/>
            <person name="Haas B."/>
            <person name="Abouelleil A."/>
            <person name="Allen A.W."/>
            <person name="Alvarado L."/>
            <person name="Arachchi H.M."/>
            <person name="Berlin A.M."/>
            <person name="Chapman S.B."/>
            <person name="Gainer-Dewar J."/>
            <person name="Goldberg J."/>
            <person name="Griggs A."/>
            <person name="Gujja S."/>
            <person name="Hansen M."/>
            <person name="Howarth C."/>
            <person name="Imamovic A."/>
            <person name="Ireland A."/>
            <person name="Larimer J."/>
            <person name="McCowan C."/>
            <person name="Murphy C."/>
            <person name="Pearson M."/>
            <person name="Poon T.W."/>
            <person name="Priest M."/>
            <person name="Roberts A."/>
            <person name="Saif S."/>
            <person name="Shea T."/>
            <person name="Sisk P."/>
            <person name="Sykes S."/>
            <person name="Wortman J."/>
            <person name="Nusbaum C."/>
            <person name="Birren B."/>
        </authorList>
    </citation>
    <scope>NUCLEOTIDE SEQUENCE [LARGE SCALE GENOMIC DNA]</scope>
    <source>
        <strain evidence="4 5">CBS 110553</strain>
    </source>
</reference>
<comment type="caution">
    <text evidence="4">The sequence shown here is derived from an EMBL/GenBank/DDBJ whole genome shotgun (WGS) entry which is preliminary data.</text>
</comment>